<evidence type="ECO:0000256" key="5">
    <source>
        <dbReference type="ARBA" id="ARBA00023098"/>
    </source>
</evidence>
<keyword evidence="4" id="KW-0949">S-adenosyl-L-methionine</keyword>
<dbReference type="GO" id="GO:0032259">
    <property type="term" value="P:methylation"/>
    <property type="evidence" value="ECO:0007669"/>
    <property type="project" value="UniProtKB-KW"/>
</dbReference>
<dbReference type="InterPro" id="IPR050723">
    <property type="entry name" value="CFA/CMAS"/>
</dbReference>
<dbReference type="Pfam" id="PF02353">
    <property type="entry name" value="CMAS"/>
    <property type="match status" value="1"/>
</dbReference>
<dbReference type="PANTHER" id="PTHR43667">
    <property type="entry name" value="CYCLOPROPANE-FATTY-ACYL-PHOSPHOLIPID SYNTHASE"/>
    <property type="match status" value="1"/>
</dbReference>
<reference evidence="7" key="2">
    <citation type="submission" date="2020-09" db="EMBL/GenBank/DDBJ databases">
        <authorList>
            <person name="Sun Q."/>
            <person name="Ohkuma M."/>
        </authorList>
    </citation>
    <scope>NUCLEOTIDE SEQUENCE</scope>
    <source>
        <strain evidence="7">JCM 4518</strain>
    </source>
</reference>
<evidence type="ECO:0000256" key="1">
    <source>
        <dbReference type="ARBA" id="ARBA00010815"/>
    </source>
</evidence>
<evidence type="ECO:0000256" key="6">
    <source>
        <dbReference type="SAM" id="MobiDB-lite"/>
    </source>
</evidence>
<keyword evidence="2 7" id="KW-0489">Methyltransferase</keyword>
<dbReference type="PIRSF" id="PIRSF003085">
    <property type="entry name" value="CMAS"/>
    <property type="match status" value="1"/>
</dbReference>
<comment type="caution">
    <text evidence="7">The sequence shown here is derived from an EMBL/GenBank/DDBJ whole genome shotgun (WGS) entry which is preliminary data.</text>
</comment>
<dbReference type="Gene3D" id="3.40.50.150">
    <property type="entry name" value="Vaccinia Virus protein VP39"/>
    <property type="match status" value="1"/>
</dbReference>
<organism evidence="7 8">
    <name type="scientific">Streptomyces termitum</name>
    <dbReference type="NCBI Taxonomy" id="67368"/>
    <lineage>
        <taxon>Bacteria</taxon>
        <taxon>Bacillati</taxon>
        <taxon>Actinomycetota</taxon>
        <taxon>Actinomycetes</taxon>
        <taxon>Kitasatosporales</taxon>
        <taxon>Streptomycetaceae</taxon>
        <taxon>Streptomyces</taxon>
    </lineage>
</organism>
<dbReference type="GO" id="GO:0008610">
    <property type="term" value="P:lipid biosynthetic process"/>
    <property type="evidence" value="ECO:0007669"/>
    <property type="project" value="InterPro"/>
</dbReference>
<evidence type="ECO:0000256" key="2">
    <source>
        <dbReference type="ARBA" id="ARBA00022603"/>
    </source>
</evidence>
<gene>
    <name evidence="7" type="primary">ufaA1</name>
    <name evidence="7" type="ORF">GCM10010305_41850</name>
</gene>
<dbReference type="SUPFAM" id="SSF53335">
    <property type="entry name" value="S-adenosyl-L-methionine-dependent methyltransferases"/>
    <property type="match status" value="1"/>
</dbReference>
<feature type="compositionally biased region" description="Basic and acidic residues" evidence="6">
    <location>
        <begin position="16"/>
        <end position="25"/>
    </location>
</feature>
<dbReference type="GO" id="GO:0008168">
    <property type="term" value="F:methyltransferase activity"/>
    <property type="evidence" value="ECO:0007669"/>
    <property type="project" value="UniProtKB-KW"/>
</dbReference>
<accession>A0A918T4Q3</accession>
<keyword evidence="8" id="KW-1185">Reference proteome</keyword>
<proteinExistence type="inferred from homology"/>
<keyword evidence="5" id="KW-0443">Lipid metabolism</keyword>
<dbReference type="RefSeq" id="WP_189979596.1">
    <property type="nucleotide sequence ID" value="NZ_BMUL01000010.1"/>
</dbReference>
<dbReference type="Proteomes" id="UP000644020">
    <property type="component" value="Unassembled WGS sequence"/>
</dbReference>
<evidence type="ECO:0000313" key="8">
    <source>
        <dbReference type="Proteomes" id="UP000644020"/>
    </source>
</evidence>
<dbReference type="EMBL" id="BMUL01000010">
    <property type="protein sequence ID" value="GHA93678.1"/>
    <property type="molecule type" value="Genomic_DNA"/>
</dbReference>
<name>A0A918T4Q3_9ACTN</name>
<sequence>MTLSLPPAVPSAVRARPADPDRWPDVARPPRASAARTAVARHLVERALARLPLRVRTAPADCPGPRHPAPAYAPASVSPSASASVPTLTLHDPDAFHRRIGADGLIGFGESYMAGEWDADDLAAVLTVLARHVDDLVPAPLRRLRGAWAHRRPVADRNTPDGARENVHRHYDLSNDLFALFLDPGLSYSSAVFDALPLPAAPALLPDADLTAAQHRKIDLLLDLAGAGPGTELLEIGTGWGELAVRAAARGARVRTVTLSEEQLALARARVARAGRADRVTVELLDYRAVRGRYDAVVSVEMIEAVGAEFWPDYFAALRRLLAPGGRVALQAITMPHERMLATARTHTWISKYVFPGGLIPSREALARESAAAGLRTTHDTGYGDHYAETLRQWRERFLGAEDAVDALGFDHVFRRLWEFYLAYSEAGFRSGYLDVRQLCLTADGGEGPR</sequence>
<dbReference type="PANTHER" id="PTHR43667:SF2">
    <property type="entry name" value="FATTY ACID C-METHYL TRANSFERASE"/>
    <property type="match status" value="1"/>
</dbReference>
<evidence type="ECO:0000256" key="4">
    <source>
        <dbReference type="ARBA" id="ARBA00022691"/>
    </source>
</evidence>
<dbReference type="InterPro" id="IPR003333">
    <property type="entry name" value="CMAS"/>
</dbReference>
<protein>
    <submittedName>
        <fullName evidence="7">Tuberculostearic acid methyltransferase UfaA1</fullName>
    </submittedName>
</protein>
<reference evidence="7" key="1">
    <citation type="journal article" date="2014" name="Int. J. Syst. Evol. Microbiol.">
        <title>Complete genome sequence of Corynebacterium casei LMG S-19264T (=DSM 44701T), isolated from a smear-ripened cheese.</title>
        <authorList>
            <consortium name="US DOE Joint Genome Institute (JGI-PGF)"/>
            <person name="Walter F."/>
            <person name="Albersmeier A."/>
            <person name="Kalinowski J."/>
            <person name="Ruckert C."/>
        </authorList>
    </citation>
    <scope>NUCLEOTIDE SEQUENCE</scope>
    <source>
        <strain evidence="7">JCM 4518</strain>
    </source>
</reference>
<feature type="region of interest" description="Disordered" evidence="6">
    <location>
        <begin position="1"/>
        <end position="30"/>
    </location>
</feature>
<dbReference type="InterPro" id="IPR029063">
    <property type="entry name" value="SAM-dependent_MTases_sf"/>
</dbReference>
<dbReference type="AlphaFoldDB" id="A0A918T4Q3"/>
<comment type="similarity">
    <text evidence="1">Belongs to the CFA/CMAS family.</text>
</comment>
<evidence type="ECO:0000256" key="3">
    <source>
        <dbReference type="ARBA" id="ARBA00022679"/>
    </source>
</evidence>
<keyword evidence="3" id="KW-0808">Transferase</keyword>
<evidence type="ECO:0000313" key="7">
    <source>
        <dbReference type="EMBL" id="GHA93678.1"/>
    </source>
</evidence>